<dbReference type="EMBL" id="BRXY01000050">
    <property type="protein sequence ID" value="GMH58074.1"/>
    <property type="molecule type" value="Genomic_DNA"/>
</dbReference>
<evidence type="ECO:0000256" key="5">
    <source>
        <dbReference type="ARBA" id="ARBA00022553"/>
    </source>
</evidence>
<dbReference type="FunFam" id="3.30.1330.20:FF:000007">
    <property type="entry name" value="Cell division protein ftsZ, putative"/>
    <property type="match status" value="1"/>
</dbReference>
<sequence>MKNLFTGQVSGINAMKVLNICIATTMFAMCSGFIPTVRRGRFYGVLHSESPVVMPDGGLSPCVIKVVGVGGGGSNAVDRMMETRVEGVEFWAVNTDAQALGRSKAKGARVLNIGSDVTRGLGAGGMPEIGCKAAEESRAEIGAMVSGSDLCFVTSGMGGGTGSGAAPVVAEIAKESGALTVGVVTKPFGFEGRRRMSQATAAISELKKNVDTVIVVSNDKLLEIIPANTPVERAFAVADDILRQGVVGISEIIVRPGLINVDFADVRSVMGNAGTALMGIGTGTGKTRAEDAASAAISSPLLDSPIDRATGIVFNIIGGRDMTLQEINSAAEVIYDSVDPNANIIFGALVDDSIDDDSVSITVLATGFKLDDVAPEVDAASVGFGRMGSEVGGGASEVVEKKVKEDIPDFLRGLKRR</sequence>
<name>A0A9W6ZX45_9STRA</name>
<dbReference type="InterPro" id="IPR024757">
    <property type="entry name" value="FtsZ_C"/>
</dbReference>
<keyword evidence="17" id="KW-1185">Reference proteome</keyword>
<gene>
    <name evidence="16" type="ORF">TrST_g7745</name>
</gene>
<feature type="transmembrane region" description="Helical" evidence="13">
    <location>
        <begin position="12"/>
        <end position="34"/>
    </location>
</feature>
<accession>A0A9W6ZX45</accession>
<evidence type="ECO:0000256" key="10">
    <source>
        <dbReference type="ARBA" id="ARBA00023134"/>
    </source>
</evidence>
<dbReference type="Pfam" id="PF00091">
    <property type="entry name" value="Tubulin"/>
    <property type="match status" value="1"/>
</dbReference>
<dbReference type="PROSITE" id="PS00227">
    <property type="entry name" value="TUBULIN"/>
    <property type="match status" value="1"/>
</dbReference>
<dbReference type="GO" id="GO:0010020">
    <property type="term" value="P:chloroplast fission"/>
    <property type="evidence" value="ECO:0007669"/>
    <property type="project" value="UniProtKB-ARBA"/>
</dbReference>
<proteinExistence type="inferred from homology"/>
<keyword evidence="13" id="KW-1133">Transmembrane helix</keyword>
<dbReference type="InterPro" id="IPR000158">
    <property type="entry name" value="Cell_div_FtsZ"/>
</dbReference>
<evidence type="ECO:0000313" key="17">
    <source>
        <dbReference type="Proteomes" id="UP001165085"/>
    </source>
</evidence>
<keyword evidence="10" id="KW-0342">GTP-binding</keyword>
<evidence type="ECO:0000256" key="12">
    <source>
        <dbReference type="ARBA" id="ARBA00046272"/>
    </source>
</evidence>
<dbReference type="InterPro" id="IPR018316">
    <property type="entry name" value="Tubulin/FtsZ_2-layer-sand-dom"/>
</dbReference>
<evidence type="ECO:0000256" key="9">
    <source>
        <dbReference type="ARBA" id="ARBA00023078"/>
    </source>
</evidence>
<dbReference type="GO" id="GO:0042802">
    <property type="term" value="F:identical protein binding"/>
    <property type="evidence" value="ECO:0007669"/>
    <property type="project" value="UniProtKB-ARBA"/>
</dbReference>
<evidence type="ECO:0000256" key="7">
    <source>
        <dbReference type="ARBA" id="ARBA00022741"/>
    </source>
</evidence>
<organism evidence="16 17">
    <name type="scientific">Triparma strigata</name>
    <dbReference type="NCBI Taxonomy" id="1606541"/>
    <lineage>
        <taxon>Eukaryota</taxon>
        <taxon>Sar</taxon>
        <taxon>Stramenopiles</taxon>
        <taxon>Ochrophyta</taxon>
        <taxon>Bolidophyceae</taxon>
        <taxon>Parmales</taxon>
        <taxon>Triparmaceae</taxon>
        <taxon>Triparma</taxon>
    </lineage>
</organism>
<dbReference type="NCBIfam" id="TIGR00065">
    <property type="entry name" value="ftsZ"/>
    <property type="match status" value="1"/>
</dbReference>
<keyword evidence="11 13" id="KW-0472">Membrane</keyword>
<dbReference type="CDD" id="cd02201">
    <property type="entry name" value="FtsZ_type1"/>
    <property type="match status" value="1"/>
</dbReference>
<dbReference type="InterPro" id="IPR036525">
    <property type="entry name" value="Tubulin/FtsZ_GTPase_sf"/>
</dbReference>
<evidence type="ECO:0000256" key="1">
    <source>
        <dbReference type="ARBA" id="ARBA00004170"/>
    </source>
</evidence>
<dbReference type="InterPro" id="IPR037103">
    <property type="entry name" value="Tubulin/FtsZ-like_C"/>
</dbReference>
<evidence type="ECO:0000256" key="4">
    <source>
        <dbReference type="ARBA" id="ARBA00022528"/>
    </source>
</evidence>
<evidence type="ECO:0000256" key="6">
    <source>
        <dbReference type="ARBA" id="ARBA00022640"/>
    </source>
</evidence>
<dbReference type="PROSITE" id="PS01135">
    <property type="entry name" value="FTSZ_2"/>
    <property type="match status" value="1"/>
</dbReference>
<dbReference type="SMART" id="SM00865">
    <property type="entry name" value="Tubulin_C"/>
    <property type="match status" value="1"/>
</dbReference>
<evidence type="ECO:0000256" key="13">
    <source>
        <dbReference type="SAM" id="Phobius"/>
    </source>
</evidence>
<evidence type="ECO:0000256" key="8">
    <source>
        <dbReference type="ARBA" id="ARBA00022946"/>
    </source>
</evidence>
<keyword evidence="4" id="KW-0150">Chloroplast</keyword>
<comment type="subcellular location">
    <subcellularLocation>
        <location evidence="1">Membrane</location>
        <topology evidence="1">Peripheral membrane protein</topology>
    </subcellularLocation>
    <subcellularLocation>
        <location evidence="2">Plastid</location>
        <location evidence="2">Chloroplast stroma</location>
    </subcellularLocation>
    <subcellularLocation>
        <location evidence="12">Plastid</location>
        <location evidence="12">Chloroplast thylakoid</location>
    </subcellularLocation>
</comment>
<evidence type="ECO:0000313" key="16">
    <source>
        <dbReference type="EMBL" id="GMH58074.1"/>
    </source>
</evidence>
<evidence type="ECO:0008006" key="18">
    <source>
        <dbReference type="Google" id="ProtNLM"/>
    </source>
</evidence>
<dbReference type="Gene3D" id="3.40.50.1440">
    <property type="entry name" value="Tubulin/FtsZ, GTPase domain"/>
    <property type="match status" value="1"/>
</dbReference>
<dbReference type="InterPro" id="IPR020805">
    <property type="entry name" value="Cell_div_FtsZ_CS"/>
</dbReference>
<protein>
    <recommendedName>
        <fullName evidence="18">Cell division protein FtsZ</fullName>
    </recommendedName>
</protein>
<evidence type="ECO:0000256" key="11">
    <source>
        <dbReference type="ARBA" id="ARBA00023136"/>
    </source>
</evidence>
<dbReference type="GO" id="GO:0051301">
    <property type="term" value="P:cell division"/>
    <property type="evidence" value="ECO:0007669"/>
    <property type="project" value="TreeGrafter"/>
</dbReference>
<dbReference type="GO" id="GO:0003924">
    <property type="term" value="F:GTPase activity"/>
    <property type="evidence" value="ECO:0007669"/>
    <property type="project" value="InterPro"/>
</dbReference>
<comment type="similarity">
    <text evidence="3">Belongs to the FtsZ family.</text>
</comment>
<keyword evidence="7" id="KW-0547">Nucleotide-binding</keyword>
<dbReference type="GO" id="GO:0009570">
    <property type="term" value="C:chloroplast stroma"/>
    <property type="evidence" value="ECO:0007669"/>
    <property type="project" value="UniProtKB-SubCell"/>
</dbReference>
<dbReference type="GO" id="GO:0007017">
    <property type="term" value="P:microtubule-based process"/>
    <property type="evidence" value="ECO:0007669"/>
    <property type="project" value="InterPro"/>
</dbReference>
<dbReference type="Proteomes" id="UP001165085">
    <property type="component" value="Unassembled WGS sequence"/>
</dbReference>
<keyword evidence="6" id="KW-0934">Plastid</keyword>
<keyword evidence="9" id="KW-0793">Thylakoid</keyword>
<keyword evidence="13" id="KW-0812">Transmembrane</keyword>
<dbReference type="PANTHER" id="PTHR30314">
    <property type="entry name" value="CELL DIVISION PROTEIN FTSZ-RELATED"/>
    <property type="match status" value="1"/>
</dbReference>
<dbReference type="GO" id="GO:0016020">
    <property type="term" value="C:membrane"/>
    <property type="evidence" value="ECO:0007669"/>
    <property type="project" value="UniProtKB-SubCell"/>
</dbReference>
<evidence type="ECO:0000259" key="14">
    <source>
        <dbReference type="SMART" id="SM00864"/>
    </source>
</evidence>
<dbReference type="OrthoDB" id="70257at2759"/>
<comment type="caution">
    <text evidence="16">The sequence shown here is derived from an EMBL/GenBank/DDBJ whole genome shotgun (WGS) entry which is preliminary data.</text>
</comment>
<dbReference type="GO" id="GO:0005874">
    <property type="term" value="C:microtubule"/>
    <property type="evidence" value="ECO:0007669"/>
    <property type="project" value="InterPro"/>
</dbReference>
<dbReference type="InterPro" id="IPR003008">
    <property type="entry name" value="Tubulin_FtsZ_GTPase"/>
</dbReference>
<dbReference type="GO" id="GO:0009534">
    <property type="term" value="C:chloroplast thylakoid"/>
    <property type="evidence" value="ECO:0007669"/>
    <property type="project" value="UniProtKB-SubCell"/>
</dbReference>
<dbReference type="AlphaFoldDB" id="A0A9W6ZX45"/>
<dbReference type="SUPFAM" id="SSF55307">
    <property type="entry name" value="Tubulin C-terminal domain-like"/>
    <property type="match status" value="1"/>
</dbReference>
<reference evidence="17" key="1">
    <citation type="journal article" date="2023" name="Commun. Biol.">
        <title>Genome analysis of Parmales, the sister group of diatoms, reveals the evolutionary specialization of diatoms from phago-mixotrophs to photoautotrophs.</title>
        <authorList>
            <person name="Ban H."/>
            <person name="Sato S."/>
            <person name="Yoshikawa S."/>
            <person name="Yamada K."/>
            <person name="Nakamura Y."/>
            <person name="Ichinomiya M."/>
            <person name="Sato N."/>
            <person name="Blanc-Mathieu R."/>
            <person name="Endo H."/>
            <person name="Kuwata A."/>
            <person name="Ogata H."/>
        </authorList>
    </citation>
    <scope>NUCLEOTIDE SEQUENCE [LARGE SCALE GENOMIC DNA]</scope>
    <source>
        <strain evidence="17">NIES 3701</strain>
    </source>
</reference>
<dbReference type="SUPFAM" id="SSF52490">
    <property type="entry name" value="Tubulin nucleotide-binding domain-like"/>
    <property type="match status" value="1"/>
</dbReference>
<dbReference type="PRINTS" id="PR00423">
    <property type="entry name" value="CELLDVISFTSZ"/>
</dbReference>
<dbReference type="InterPro" id="IPR008280">
    <property type="entry name" value="Tub_FtsZ_C"/>
</dbReference>
<evidence type="ECO:0000256" key="2">
    <source>
        <dbReference type="ARBA" id="ARBA00004470"/>
    </source>
</evidence>
<dbReference type="HAMAP" id="MF_00909">
    <property type="entry name" value="FtsZ"/>
    <property type="match status" value="1"/>
</dbReference>
<feature type="domain" description="Tubulin/FtsZ GTPase" evidence="14">
    <location>
        <begin position="63"/>
        <end position="257"/>
    </location>
</feature>
<dbReference type="Gene3D" id="3.30.1330.20">
    <property type="entry name" value="Tubulin/FtsZ, C-terminal domain"/>
    <property type="match status" value="1"/>
</dbReference>
<feature type="domain" description="Tubulin/FtsZ 2-layer sandwich" evidence="15">
    <location>
        <begin position="259"/>
        <end position="377"/>
    </location>
</feature>
<dbReference type="GO" id="GO:0070938">
    <property type="term" value="C:contractile ring"/>
    <property type="evidence" value="ECO:0007669"/>
    <property type="project" value="UniProtKB-ARBA"/>
</dbReference>
<keyword evidence="5" id="KW-0597">Phosphoprotein</keyword>
<dbReference type="GO" id="GO:0005525">
    <property type="term" value="F:GTP binding"/>
    <property type="evidence" value="ECO:0007669"/>
    <property type="project" value="UniProtKB-KW"/>
</dbReference>
<dbReference type="SMART" id="SM00864">
    <property type="entry name" value="Tubulin"/>
    <property type="match status" value="1"/>
</dbReference>
<dbReference type="Pfam" id="PF12327">
    <property type="entry name" value="FtsZ_C"/>
    <property type="match status" value="1"/>
</dbReference>
<dbReference type="PANTHER" id="PTHR30314:SF3">
    <property type="entry name" value="MITOCHONDRIAL DIVISION PROTEIN FSZA"/>
    <property type="match status" value="1"/>
</dbReference>
<evidence type="ECO:0000259" key="15">
    <source>
        <dbReference type="SMART" id="SM00865"/>
    </source>
</evidence>
<dbReference type="FunFam" id="3.40.50.1440:FF:000001">
    <property type="entry name" value="Cell division protein FtsZ"/>
    <property type="match status" value="1"/>
</dbReference>
<keyword evidence="8" id="KW-0809">Transit peptide</keyword>
<dbReference type="InterPro" id="IPR045061">
    <property type="entry name" value="FtsZ/CetZ"/>
</dbReference>
<dbReference type="GO" id="GO:0032153">
    <property type="term" value="C:cell division site"/>
    <property type="evidence" value="ECO:0007669"/>
    <property type="project" value="TreeGrafter"/>
</dbReference>
<evidence type="ECO:0000256" key="3">
    <source>
        <dbReference type="ARBA" id="ARBA00009690"/>
    </source>
</evidence>
<dbReference type="InterPro" id="IPR017975">
    <property type="entry name" value="Tubulin_CS"/>
</dbReference>